<evidence type="ECO:0000256" key="3">
    <source>
        <dbReference type="PROSITE-ProRule" id="PRU01091"/>
    </source>
</evidence>
<dbReference type="Pfam" id="PF13401">
    <property type="entry name" value="AAA_22"/>
    <property type="match status" value="1"/>
</dbReference>
<proteinExistence type="inferred from homology"/>
<evidence type="ECO:0000259" key="4">
    <source>
        <dbReference type="PROSITE" id="PS51755"/>
    </source>
</evidence>
<dbReference type="Pfam" id="PF00486">
    <property type="entry name" value="Trans_reg_C"/>
    <property type="match status" value="1"/>
</dbReference>
<dbReference type="Pfam" id="PF25872">
    <property type="entry name" value="HTH_77"/>
    <property type="match status" value="1"/>
</dbReference>
<dbReference type="CDD" id="cd15831">
    <property type="entry name" value="BTAD"/>
    <property type="match status" value="1"/>
</dbReference>
<gene>
    <name evidence="5" type="ORF">DFJ66_0656</name>
</gene>
<dbReference type="InterPro" id="IPR049945">
    <property type="entry name" value="AAA_22"/>
</dbReference>
<comment type="similarity">
    <text evidence="1">Belongs to the AfsR/DnrI/RedD regulatory family.</text>
</comment>
<dbReference type="SUPFAM" id="SSF52540">
    <property type="entry name" value="P-loop containing nucleoside triphosphate hydrolases"/>
    <property type="match status" value="1"/>
</dbReference>
<dbReference type="Gene3D" id="1.10.10.10">
    <property type="entry name" value="Winged helix-like DNA-binding domain superfamily/Winged helix DNA-binding domain"/>
    <property type="match status" value="1"/>
</dbReference>
<dbReference type="InterPro" id="IPR027417">
    <property type="entry name" value="P-loop_NTPase"/>
</dbReference>
<dbReference type="InterPro" id="IPR005158">
    <property type="entry name" value="BTAD"/>
</dbReference>
<evidence type="ECO:0000313" key="5">
    <source>
        <dbReference type="EMBL" id="RKT67481.1"/>
    </source>
</evidence>
<dbReference type="GO" id="GO:0003677">
    <property type="term" value="F:DNA binding"/>
    <property type="evidence" value="ECO:0007669"/>
    <property type="project" value="UniProtKB-UniRule"/>
</dbReference>
<dbReference type="EMBL" id="RBXR01000001">
    <property type="protein sequence ID" value="RKT67481.1"/>
    <property type="molecule type" value="Genomic_DNA"/>
</dbReference>
<feature type="domain" description="OmpR/PhoB-type" evidence="4">
    <location>
        <begin position="1"/>
        <end position="90"/>
    </location>
</feature>
<evidence type="ECO:0000313" key="6">
    <source>
        <dbReference type="Proteomes" id="UP000272729"/>
    </source>
</evidence>
<dbReference type="PANTHER" id="PTHR47691">
    <property type="entry name" value="REGULATOR-RELATED"/>
    <property type="match status" value="1"/>
</dbReference>
<dbReference type="AlphaFoldDB" id="A0A495X035"/>
<dbReference type="SMART" id="SM01043">
    <property type="entry name" value="BTAD"/>
    <property type="match status" value="1"/>
</dbReference>
<dbReference type="InterPro" id="IPR036388">
    <property type="entry name" value="WH-like_DNA-bd_sf"/>
</dbReference>
<dbReference type="RefSeq" id="WP_170199108.1">
    <property type="nucleotide sequence ID" value="NZ_JBIUBA010000019.1"/>
</dbReference>
<dbReference type="InterPro" id="IPR011990">
    <property type="entry name" value="TPR-like_helical_dom_sf"/>
</dbReference>
<dbReference type="Proteomes" id="UP000272729">
    <property type="component" value="Unassembled WGS sequence"/>
</dbReference>
<dbReference type="InterPro" id="IPR058852">
    <property type="entry name" value="HTH_77"/>
</dbReference>
<dbReference type="SUPFAM" id="SSF48452">
    <property type="entry name" value="TPR-like"/>
    <property type="match status" value="2"/>
</dbReference>
<reference evidence="5 6" key="1">
    <citation type="submission" date="2018-10" db="EMBL/GenBank/DDBJ databases">
        <title>Sequencing the genomes of 1000 actinobacteria strains.</title>
        <authorList>
            <person name="Klenk H.-P."/>
        </authorList>
    </citation>
    <scope>NUCLEOTIDE SEQUENCE [LARGE SCALE GENOMIC DNA]</scope>
    <source>
        <strain evidence="5 6">DSM 43911</strain>
    </source>
</reference>
<organism evidence="5 6">
    <name type="scientific">Saccharothrix variisporea</name>
    <dbReference type="NCBI Taxonomy" id="543527"/>
    <lineage>
        <taxon>Bacteria</taxon>
        <taxon>Bacillati</taxon>
        <taxon>Actinomycetota</taxon>
        <taxon>Actinomycetes</taxon>
        <taxon>Pseudonocardiales</taxon>
        <taxon>Pseudonocardiaceae</taxon>
        <taxon>Saccharothrix</taxon>
    </lineage>
</organism>
<dbReference type="Pfam" id="PF03704">
    <property type="entry name" value="BTAD"/>
    <property type="match status" value="1"/>
</dbReference>
<dbReference type="Gene3D" id="1.25.40.10">
    <property type="entry name" value="Tetratricopeptide repeat domain"/>
    <property type="match status" value="2"/>
</dbReference>
<dbReference type="SUPFAM" id="SSF46894">
    <property type="entry name" value="C-terminal effector domain of the bipartite response regulators"/>
    <property type="match status" value="1"/>
</dbReference>
<dbReference type="PANTHER" id="PTHR47691:SF3">
    <property type="entry name" value="HTH-TYPE TRANSCRIPTIONAL REGULATOR RV0890C-RELATED"/>
    <property type="match status" value="1"/>
</dbReference>
<dbReference type="SMART" id="SM00862">
    <property type="entry name" value="Trans_reg_C"/>
    <property type="match status" value="1"/>
</dbReference>
<dbReference type="PRINTS" id="PR00364">
    <property type="entry name" value="DISEASERSIST"/>
</dbReference>
<dbReference type="GO" id="GO:0016887">
    <property type="term" value="F:ATP hydrolysis activity"/>
    <property type="evidence" value="ECO:0007669"/>
    <property type="project" value="InterPro"/>
</dbReference>
<keyword evidence="6" id="KW-1185">Reference proteome</keyword>
<dbReference type="Gene3D" id="3.40.50.300">
    <property type="entry name" value="P-loop containing nucleotide triphosphate hydrolases"/>
    <property type="match status" value="1"/>
</dbReference>
<accession>A0A495X035</accession>
<evidence type="ECO:0000256" key="2">
    <source>
        <dbReference type="ARBA" id="ARBA00023125"/>
    </source>
</evidence>
<dbReference type="CDD" id="cd00383">
    <property type="entry name" value="trans_reg_C"/>
    <property type="match status" value="1"/>
</dbReference>
<dbReference type="PROSITE" id="PS51755">
    <property type="entry name" value="OMPR_PHOB"/>
    <property type="match status" value="1"/>
</dbReference>
<dbReference type="InterPro" id="IPR001867">
    <property type="entry name" value="OmpR/PhoB-type_DNA-bd"/>
</dbReference>
<evidence type="ECO:0000256" key="1">
    <source>
        <dbReference type="ARBA" id="ARBA00005820"/>
    </source>
</evidence>
<dbReference type="GO" id="GO:0006355">
    <property type="term" value="P:regulation of DNA-templated transcription"/>
    <property type="evidence" value="ECO:0007669"/>
    <property type="project" value="InterPro"/>
</dbReference>
<comment type="caution">
    <text evidence="5">The sequence shown here is derived from an EMBL/GenBank/DDBJ whole genome shotgun (WGS) entry which is preliminary data.</text>
</comment>
<dbReference type="GO" id="GO:0000160">
    <property type="term" value="P:phosphorelay signal transduction system"/>
    <property type="evidence" value="ECO:0007669"/>
    <property type="project" value="InterPro"/>
</dbReference>
<protein>
    <submittedName>
        <fullName evidence="5">Putative ATPase</fullName>
    </submittedName>
</protein>
<feature type="DNA-binding region" description="OmpR/PhoB-type" evidence="3">
    <location>
        <begin position="1"/>
        <end position="90"/>
    </location>
</feature>
<sequence length="1023" mass="109308">MRVGVLGPLAVTAGGAAVEIGGTRVRALLVRLALGAGRVVTVEELADALWPDDRPADEVGAVRSLVSRLRRALPDPDALRSAHGGYRLDVEPDAVDAHRFDRLARDARRALTAGDHDTARAVGREALGLWRGPALADVAGAPFAVGYVAGLDEARLAAVEDVAEADLACGHARHLVAELTDLAARHPLRERLQALLLRALFHAGRPAEALAAYEEVRRRLAEDLGADPGPELQAAHREVLRAEPPRATRAGNLRTPLTSFLGRADDLARVADLLGRHRLVTLVGPGGAGKTRLATTAAAGLPEGAWLVELAPVTDPADVPTAVLAALGLRDQRTVDRTAPRLDTMGRLVETLSRAATVLVLDNCEHVVDAAARLADELLGRCPALRVLATSREPLGVFGEAIVPVPPLDADTAVRLLADRATAVRPGFTADPDELAVICRRLDGLPLAIELAAARLRTMTPAQLAARLDDRFRLLTGGSRTALPRHQTLRAVVAWSWDLLTPAERDFAERLAVFPAGVDLEAAEALVGPDAVDLLAALVDKSLLTPPTDGRHRMLETIREYGLERLAETGRAAAARADHARYFRDLAETAEPHLRSADQLTWITRLEAERDNVLAALHFAADRGDADTAVRIAAAMSMFWTIRGNRAESVGWFRLALDVPGGAPPVARHVVTAFLLINDAVSNGFRTVEEHTARLRALAEKASSDHPILYLLEPLLAVLSDRTDWALGAIDARLDGAEPWTRAVLWLMRGAVRENVGDMVGARDDTEIAIKAFREVGDRFGLSQALAAAADAHLVFGDAERAVEVLEESIALTRELDPDDDTAHERLLLAYARVQLGDFAAARAEGERLTRETGQPWAARAITMARVLLGDLARWEGDLVEAARQYEMAEAAADDVPRIAPQFRALVLCSRAHLAVARGEPADDLVAEAAQEALSVSDMPVLAKVAVVVAAAHAQQGDPAAAAELLGVAAQLRGAPDAANPEISRLTTQLNADIGPSAHDLAYAAGRTLTRDEAIARVQPRRP</sequence>
<dbReference type="InterPro" id="IPR016032">
    <property type="entry name" value="Sig_transdc_resp-reg_C-effctor"/>
</dbReference>
<name>A0A495X035_9PSEU</name>
<keyword evidence="2 3" id="KW-0238">DNA-binding</keyword>